<reference evidence="12 13" key="1">
    <citation type="submission" date="2020-04" db="EMBL/GenBank/DDBJ databases">
        <title>Perkinsus olseni comparative genomics.</title>
        <authorList>
            <person name="Bogema D.R."/>
        </authorList>
    </citation>
    <scope>NUCLEOTIDE SEQUENCE [LARGE SCALE GENOMIC DNA]</scope>
    <source>
        <strain evidence="11">ATCC PRA-205</strain>
        <strain evidence="10 12">ATCC PRA-207</strain>
    </source>
</reference>
<evidence type="ECO:0000256" key="1">
    <source>
        <dbReference type="ARBA" id="ARBA00004141"/>
    </source>
</evidence>
<evidence type="ECO:0000256" key="6">
    <source>
        <dbReference type="SAM" id="MobiDB-lite"/>
    </source>
</evidence>
<evidence type="ECO:0000256" key="5">
    <source>
        <dbReference type="ARBA" id="ARBA00023136"/>
    </source>
</evidence>
<evidence type="ECO:0000259" key="9">
    <source>
        <dbReference type="Pfam" id="PF13850"/>
    </source>
</evidence>
<comment type="subcellular location">
    <subcellularLocation>
        <location evidence="1">Membrane</location>
        <topology evidence="1">Multi-pass membrane protein</topology>
    </subcellularLocation>
</comment>
<keyword evidence="12" id="KW-1185">Reference proteome</keyword>
<keyword evidence="4 7" id="KW-1133">Transmembrane helix</keyword>
<feature type="domain" description="Endoplasmic reticulum vesicle transporter C-terminal" evidence="8">
    <location>
        <begin position="424"/>
        <end position="602"/>
    </location>
</feature>
<feature type="domain" description="Endoplasmic reticulum vesicle transporter N-terminal" evidence="9">
    <location>
        <begin position="16"/>
        <end position="116"/>
    </location>
</feature>
<dbReference type="GO" id="GO:0005783">
    <property type="term" value="C:endoplasmic reticulum"/>
    <property type="evidence" value="ECO:0007669"/>
    <property type="project" value="TreeGrafter"/>
</dbReference>
<comment type="similarity">
    <text evidence="2">Belongs to the ERGIC family.</text>
</comment>
<sequence length="612" mass="67307">MWRLRYGNWELRRRYKELDLFRKLPPEVRSRFGPAVNSRVVQTIQVVFIILIVVLQFANIVEFLLAMPTEQQFSVDTSETLTSDSKPKLRVMLNITFTNMPCAALSLDYQDVMGSKVVDVRSTIFKTRIRRSDGREISSENNAPRTIVHSENRANGGPQIRLRATNDTEDSCGNCYGAMEADNCCDRCTDVMYAYRLKKWALPRIEDVKQCRDDAAAGQLNTGIIHSGSALWSTSDFEKVRKQEQALDDMIWGGGSVPGFGAKAKAGAWRGAGSHNGEKKKVMRMGNGSDLFLMSVSGPTELLPRGGGSEKGEYSDILHDELHSRASAASHSLPAAVATARNKQEADPGHPREASLVDGGVKHSEAIPKVDSRDAEGGKKAEAPARGPRGAEESEGAPRRSLREIGRITPYWNRFTPVLARDEVEVEALEEQKGEMCKFWGYFDTAKVPGNFHISTHGVSREAWEQVMRPRGYAAVGGELGGGINMRHIIHHLDFVDPATNDTIGAGREMLAGEVTGDALAYQYYLRVNPASDLTGGSPLHGYQYRGHLVESSLSSHELSTTFKFDIDAIRVSYTTSEVTTLSHFVVHGLAIAGGMVAVMMMLIKVAENLSG</sequence>
<dbReference type="PANTHER" id="PTHR10984:SF25">
    <property type="entry name" value="ENDOPLASMIC RETICULUM-GOLGI INTERMEDIATE COMPARTMENT PROTEIN 3"/>
    <property type="match status" value="1"/>
</dbReference>
<dbReference type="EMBL" id="JABANO010034590">
    <property type="protein sequence ID" value="KAF4704914.1"/>
    <property type="molecule type" value="Genomic_DNA"/>
</dbReference>
<dbReference type="Pfam" id="PF07970">
    <property type="entry name" value="COPIIcoated_ERV"/>
    <property type="match status" value="2"/>
</dbReference>
<evidence type="ECO:0000313" key="13">
    <source>
        <dbReference type="Proteomes" id="UP000574390"/>
    </source>
</evidence>
<protein>
    <submittedName>
        <fullName evidence="10">Endoplasmic reticulum-Golgi intermediate compartment protein 3</fullName>
    </submittedName>
</protein>
<feature type="compositionally biased region" description="Low complexity" evidence="6">
    <location>
        <begin position="327"/>
        <end position="340"/>
    </location>
</feature>
<dbReference type="Proteomes" id="UP000574390">
    <property type="component" value="Unassembled WGS sequence"/>
</dbReference>
<organism evidence="10 12">
    <name type="scientific">Perkinsus olseni</name>
    <name type="common">Perkinsus atlanticus</name>
    <dbReference type="NCBI Taxonomy" id="32597"/>
    <lineage>
        <taxon>Eukaryota</taxon>
        <taxon>Sar</taxon>
        <taxon>Alveolata</taxon>
        <taxon>Perkinsozoa</taxon>
        <taxon>Perkinsea</taxon>
        <taxon>Perkinsida</taxon>
        <taxon>Perkinsidae</taxon>
        <taxon>Perkinsus</taxon>
    </lineage>
</organism>
<evidence type="ECO:0000256" key="2">
    <source>
        <dbReference type="ARBA" id="ARBA00005648"/>
    </source>
</evidence>
<dbReference type="GO" id="GO:0030134">
    <property type="term" value="C:COPII-coated ER to Golgi transport vesicle"/>
    <property type="evidence" value="ECO:0007669"/>
    <property type="project" value="TreeGrafter"/>
</dbReference>
<feature type="region of interest" description="Disordered" evidence="6">
    <location>
        <begin position="327"/>
        <end position="402"/>
    </location>
</feature>
<evidence type="ECO:0000256" key="7">
    <source>
        <dbReference type="SAM" id="Phobius"/>
    </source>
</evidence>
<evidence type="ECO:0000256" key="3">
    <source>
        <dbReference type="ARBA" id="ARBA00022692"/>
    </source>
</evidence>
<evidence type="ECO:0000313" key="11">
    <source>
        <dbReference type="EMBL" id="KAF4750039.1"/>
    </source>
</evidence>
<proteinExistence type="inferred from homology"/>
<evidence type="ECO:0000313" key="12">
    <source>
        <dbReference type="Proteomes" id="UP000553632"/>
    </source>
</evidence>
<keyword evidence="3 7" id="KW-0812">Transmembrane</keyword>
<evidence type="ECO:0000259" key="8">
    <source>
        <dbReference type="Pfam" id="PF07970"/>
    </source>
</evidence>
<name>A0A7J6Q8L3_PEROL</name>
<feature type="transmembrane region" description="Helical" evidence="7">
    <location>
        <begin position="46"/>
        <end position="67"/>
    </location>
</feature>
<dbReference type="Proteomes" id="UP000553632">
    <property type="component" value="Unassembled WGS sequence"/>
</dbReference>
<feature type="domain" description="Endoplasmic reticulum vesicle transporter C-terminal" evidence="8">
    <location>
        <begin position="175"/>
        <end position="221"/>
    </location>
</feature>
<dbReference type="InterPro" id="IPR012936">
    <property type="entry name" value="Erv_C"/>
</dbReference>
<dbReference type="OMA" id="VELCKIF"/>
<dbReference type="EMBL" id="JABANM010003930">
    <property type="protein sequence ID" value="KAF4750039.1"/>
    <property type="molecule type" value="Genomic_DNA"/>
</dbReference>
<feature type="compositionally biased region" description="Basic and acidic residues" evidence="6">
    <location>
        <begin position="342"/>
        <end position="402"/>
    </location>
</feature>
<dbReference type="PANTHER" id="PTHR10984">
    <property type="entry name" value="ENDOPLASMIC RETICULUM-GOLGI INTERMEDIATE COMPARTMENT PROTEIN"/>
    <property type="match status" value="1"/>
</dbReference>
<dbReference type="InterPro" id="IPR045888">
    <property type="entry name" value="Erv"/>
</dbReference>
<evidence type="ECO:0000313" key="10">
    <source>
        <dbReference type="EMBL" id="KAF4704914.1"/>
    </source>
</evidence>
<comment type="caution">
    <text evidence="10">The sequence shown here is derived from an EMBL/GenBank/DDBJ whole genome shotgun (WGS) entry which is preliminary data.</text>
</comment>
<evidence type="ECO:0000256" key="4">
    <source>
        <dbReference type="ARBA" id="ARBA00022989"/>
    </source>
</evidence>
<keyword evidence="5 7" id="KW-0472">Membrane</keyword>
<dbReference type="InterPro" id="IPR039542">
    <property type="entry name" value="Erv_N"/>
</dbReference>
<dbReference type="GO" id="GO:0016020">
    <property type="term" value="C:membrane"/>
    <property type="evidence" value="ECO:0007669"/>
    <property type="project" value="UniProtKB-SubCell"/>
</dbReference>
<accession>A0A7J6Q8L3</accession>
<feature type="transmembrane region" description="Helical" evidence="7">
    <location>
        <begin position="585"/>
        <end position="604"/>
    </location>
</feature>
<gene>
    <name evidence="10" type="primary">ERGIC3_2</name>
    <name evidence="11" type="synonym">ERGIC3_1</name>
    <name evidence="11" type="ORF">FOZ62_024743</name>
    <name evidence="10" type="ORF">FOZ63_031466</name>
</gene>
<dbReference type="Pfam" id="PF13850">
    <property type="entry name" value="ERGIC_N"/>
    <property type="match status" value="1"/>
</dbReference>
<dbReference type="AlphaFoldDB" id="A0A7J6Q8L3"/>